<dbReference type="Proteomes" id="UP000485569">
    <property type="component" value="Unassembled WGS sequence"/>
</dbReference>
<gene>
    <name evidence="1" type="ORF">BWY41_00852</name>
</gene>
<reference evidence="1" key="1">
    <citation type="submission" date="2017-02" db="EMBL/GenBank/DDBJ databases">
        <title>Delving into the versatile metabolic prowess of the omnipresent phylum Bacteroidetes.</title>
        <authorList>
            <person name="Nobu M.K."/>
            <person name="Mei R."/>
            <person name="Narihiro T."/>
            <person name="Kuroda K."/>
            <person name="Liu W.-T."/>
        </authorList>
    </citation>
    <scope>NUCLEOTIDE SEQUENCE</scope>
    <source>
        <strain evidence="1">ADurb.Bin276</strain>
    </source>
</reference>
<protein>
    <recommendedName>
        <fullName evidence="2">DUF4185 domain-containing protein</fullName>
    </recommendedName>
</protein>
<dbReference type="AlphaFoldDB" id="A0A1V5SY16"/>
<organism evidence="1">
    <name type="scientific">Candidatus Atribacter allofermentans</name>
    <dbReference type="NCBI Taxonomy" id="1852833"/>
    <lineage>
        <taxon>Bacteria</taxon>
        <taxon>Pseudomonadati</taxon>
        <taxon>Atribacterota</taxon>
        <taxon>Atribacteria</taxon>
        <taxon>Atribacterales</taxon>
        <taxon>Atribacteraceae</taxon>
        <taxon>Atribacter</taxon>
    </lineage>
</organism>
<evidence type="ECO:0000313" key="1">
    <source>
        <dbReference type="EMBL" id="OQA59406.1"/>
    </source>
</evidence>
<comment type="caution">
    <text evidence="1">The sequence shown here is derived from an EMBL/GenBank/DDBJ whole genome shotgun (WGS) entry which is preliminary data.</text>
</comment>
<sequence length="485" mass="54401">MKRMVVLVYLFISIWIIAGYCVPGEALEKPTQVNQEDSQLVETSSSRTTSAALRPEDFTYLGAFRLPDDGDRPNTFAYGGEAMTFNPSGDPNGPSDGFPGSLFVMGHNRIPYGELPEGNKIAEITIPVPKKSRLVSDLNQAEFLQPFSNIDAGYFFNLDEIPRVGMQYLDNPATGPIIHITWGQHFQEDSAFMVPSQAWFATDLSSPNTQGSWYIGNQSFYSTNDYLFEIPLEWAEPYLGGFPLATGRFRDGGWSGMGPCLFAYCPWIDDHGTPAESGSRLEEKVLLLYESSLNTPNITRCLNDYQHGDEWTGGAWITTPSGKNAVLFAGTKSSGDLYWYGYLHPDGPEYACVEKEFIGQFTLCRLADGTPYPDERSAVCSNPTSNRGWWSSRFNARFILYDPMDLIKVATGELESYQPQPYTFLDIDDHLFLNPMGIELEMLGTGVQRRYRLGDITYDRANGLLYVLELFADEAKPVIHVWQIQ</sequence>
<name>A0A1V5SY16_9BACT</name>
<proteinExistence type="predicted"/>
<evidence type="ECO:0008006" key="2">
    <source>
        <dbReference type="Google" id="ProtNLM"/>
    </source>
</evidence>
<dbReference type="EMBL" id="MWBQ01000052">
    <property type="protein sequence ID" value="OQA59406.1"/>
    <property type="molecule type" value="Genomic_DNA"/>
</dbReference>
<accession>A0A1V5SY16</accession>